<evidence type="ECO:0000313" key="3">
    <source>
        <dbReference type="Proteomes" id="UP000749453"/>
    </source>
</evidence>
<accession>A0AAW4GC46</accession>
<dbReference type="AlphaFoldDB" id="A0AAW4GC46"/>
<dbReference type="SUPFAM" id="SSF48452">
    <property type="entry name" value="TPR-like"/>
    <property type="match status" value="1"/>
</dbReference>
<organism evidence="1 4">
    <name type="scientific">Stenotrophomonas lactitubi</name>
    <dbReference type="NCBI Taxonomy" id="2045214"/>
    <lineage>
        <taxon>Bacteria</taxon>
        <taxon>Pseudomonadati</taxon>
        <taxon>Pseudomonadota</taxon>
        <taxon>Gammaproteobacteria</taxon>
        <taxon>Lysobacterales</taxon>
        <taxon>Lysobacteraceae</taxon>
        <taxon>Stenotrophomonas</taxon>
    </lineage>
</organism>
<dbReference type="Proteomes" id="UP000749453">
    <property type="component" value="Unassembled WGS sequence"/>
</dbReference>
<sequence length="881" mass="96558">MNKSINSKLRASHIIRLVEGIRVIGPDFERFGGLFMEQLLGIPLTHRGLNVLGFPVGGDVDTTSPDGKWVAEYSAETGYFSKGMAKAVKDLDHALAKKPKAQEIVLLSAQKRVKTTEKVFMAGLKNRSDVQGRTVQVWDSEEIATKIVDHLLTSDRAVSLLSPYLPVLEQLRDEQAATLQVPSPGEGALDRPAIDAAFEAELAKSPCLIVSGHGGAGKSIAAAAFAKRHFDAYHNQLWLKGTDVPSVESLNAVAMVRAGDSRNVAYLLKSRPTLLIIDDADPGLALDQLAVLCGQGSHIIVTSRRDGGYVPPPFDEAEACEVVNRDTAEPCPDEVFQEIWDAVEGHPLTYGLINGAVRSGTSWADIREDCRVIGQLPDRSDRLADRLLARALNSMDRELAFFLWVGKPDCDRGFATRVLSPVGLRKLSDACLTTPDRPNVVRLHEVVFASLQALQIRLLHAAGEFTNQLAAYIEEVATLGDSLPFWTVSRSLAVRIRTAITSDERPSAFVYALLETSPPEALDPALLEDPSIIVDRVVATSGRKARAIDTMAVIETIEAGYLYRKALDGKEAAETALRSEMPVFDRLETTFLLTLRQRAEMKHHRGKALLRLGDKRAAIACFEAVLAGPCPLNESRLQLVKLLVGDPGKAAEVATMTRALLKGYGGRGGVTTSVFLATIESLPWRAEPWREELIKAHGPTIEAVLVRLTNLGIGQAYRALASIGRYWARRDSQAFVRVFDAVPPRDPDGAEEDGDLFAYGELLHEASHLKPDDRAELQARALATYEAVKSLDSYRTQRTAELLIEMDRPQEALDLLEPLPKISECPFGQYRLSRAYLAAGRPRNAKAAVDKALQLLTKESFRPEFEIQARKVEVALAAMNE</sequence>
<evidence type="ECO:0000313" key="2">
    <source>
        <dbReference type="EMBL" id="MBM9937833.1"/>
    </source>
</evidence>
<comment type="caution">
    <text evidence="1">The sequence shown here is derived from an EMBL/GenBank/DDBJ whole genome shotgun (WGS) entry which is preliminary data.</text>
</comment>
<dbReference type="EMBL" id="JAFFTA010000001">
    <property type="protein sequence ID" value="MBM9912237.1"/>
    <property type="molecule type" value="Genomic_DNA"/>
</dbReference>
<evidence type="ECO:0000313" key="1">
    <source>
        <dbReference type="EMBL" id="MBM9912237.1"/>
    </source>
</evidence>
<dbReference type="Proteomes" id="UP000784064">
    <property type="component" value="Unassembled WGS sequence"/>
</dbReference>
<dbReference type="Gene3D" id="3.40.50.300">
    <property type="entry name" value="P-loop containing nucleotide triphosphate hydrolases"/>
    <property type="match status" value="1"/>
</dbReference>
<dbReference type="InterPro" id="IPR027417">
    <property type="entry name" value="P-loop_NTPase"/>
</dbReference>
<dbReference type="RefSeq" id="WP_205404096.1">
    <property type="nucleotide sequence ID" value="NZ_JAFFTA010000001.1"/>
</dbReference>
<keyword evidence="3" id="KW-1185">Reference proteome</keyword>
<protein>
    <recommendedName>
        <fullName evidence="5">AAA+ ATPase domain-containing protein</fullName>
    </recommendedName>
</protein>
<dbReference type="EMBL" id="JAFFTB010000009">
    <property type="protein sequence ID" value="MBM9937833.1"/>
    <property type="molecule type" value="Genomic_DNA"/>
</dbReference>
<dbReference type="Pfam" id="PF13181">
    <property type="entry name" value="TPR_8"/>
    <property type="match status" value="1"/>
</dbReference>
<dbReference type="InterPro" id="IPR011990">
    <property type="entry name" value="TPR-like_helical_dom_sf"/>
</dbReference>
<reference evidence="3" key="1">
    <citation type="submission" date="2021-01" db="EMBL/GenBank/DDBJ databases">
        <title>Stenotrophomonas maltophilia.</title>
        <authorList>
            <person name="Yu Y."/>
        </authorList>
    </citation>
    <scope>NUCLEOTIDE SEQUENCE [LARGE SCALE GENOMIC DNA]</scope>
    <source>
        <strain evidence="3">As-6</strain>
    </source>
</reference>
<dbReference type="InterPro" id="IPR019734">
    <property type="entry name" value="TPR_rpt"/>
</dbReference>
<proteinExistence type="predicted"/>
<dbReference type="Gene3D" id="1.25.40.10">
    <property type="entry name" value="Tetratricopeptide repeat domain"/>
    <property type="match status" value="1"/>
</dbReference>
<evidence type="ECO:0008006" key="5">
    <source>
        <dbReference type="Google" id="ProtNLM"/>
    </source>
</evidence>
<name>A0AAW4GC46_9GAMM</name>
<dbReference type="SUPFAM" id="SSF52540">
    <property type="entry name" value="P-loop containing nucleoside triphosphate hydrolases"/>
    <property type="match status" value="1"/>
</dbReference>
<reference evidence="1" key="2">
    <citation type="submission" date="2021-01" db="EMBL/GenBank/DDBJ databases">
        <authorList>
            <person name="Yu Y."/>
        </authorList>
    </citation>
    <scope>NUCLEOTIDE SEQUENCE</scope>
    <source>
        <strain evidence="1">As-5</strain>
        <strain evidence="2">As-6</strain>
    </source>
</reference>
<gene>
    <name evidence="1" type="ORF">JJW18_01955</name>
    <name evidence="2" type="ORF">JJW19_06720</name>
</gene>
<evidence type="ECO:0000313" key="4">
    <source>
        <dbReference type="Proteomes" id="UP000784064"/>
    </source>
</evidence>